<dbReference type="RefSeq" id="WP_091339626.1">
    <property type="nucleotide sequence ID" value="NZ_FMHV01000002.1"/>
</dbReference>
<gene>
    <name evidence="2" type="ORF">GA0070624_2134</name>
</gene>
<dbReference type="STRING" id="568872.GA0070624_2134"/>
<dbReference type="AlphaFoldDB" id="A0A1C6RUV3"/>
<organism evidence="2 3">
    <name type="scientific">Micromonospora rhizosphaerae</name>
    <dbReference type="NCBI Taxonomy" id="568872"/>
    <lineage>
        <taxon>Bacteria</taxon>
        <taxon>Bacillati</taxon>
        <taxon>Actinomycetota</taxon>
        <taxon>Actinomycetes</taxon>
        <taxon>Micromonosporales</taxon>
        <taxon>Micromonosporaceae</taxon>
        <taxon>Micromonospora</taxon>
    </lineage>
</organism>
<protein>
    <recommendedName>
        <fullName evidence="1">Rv2525c-like glycoside hydrolase-like domain-containing protein</fullName>
    </recommendedName>
</protein>
<dbReference type="OrthoDB" id="9815541at2"/>
<dbReference type="EMBL" id="FMHV01000002">
    <property type="protein sequence ID" value="SCL20839.1"/>
    <property type="molecule type" value="Genomic_DNA"/>
</dbReference>
<accession>A0A1C6RUV3</accession>
<evidence type="ECO:0000259" key="1">
    <source>
        <dbReference type="Pfam" id="PF08924"/>
    </source>
</evidence>
<sequence length="280" mass="29356">MIEGVDYSGDRPSVAGLVAAGKKFVVRYGGPGGSWKHIDAAEASALIKAGLSIVANAEGAADGLLGGRSAGIDWARQADAHFRAVGMPADRPIYLSVDFDVTSGQWSVVADALRGAASVIGAGRVGVYGGRRAIEWARRDRVAAWYWQTYAWSGGVWVPGNHLEQYRNHVALAGGTVDLCRAKAADYGQWGQGDDMPLTNADADLVATRLLGRILGSTGPTVGVALQDTYRGVKELQARPLADVDEQALAEALAPLLQPGVTVEQLREVLASVRLVPGAG</sequence>
<dbReference type="InterPro" id="IPR015020">
    <property type="entry name" value="Rv2525c-like_Glyco_Hydro-like"/>
</dbReference>
<name>A0A1C6RUV3_9ACTN</name>
<proteinExistence type="predicted"/>
<dbReference type="Gene3D" id="3.20.20.80">
    <property type="entry name" value="Glycosidases"/>
    <property type="match status" value="1"/>
</dbReference>
<reference evidence="3" key="1">
    <citation type="submission" date="2016-06" db="EMBL/GenBank/DDBJ databases">
        <authorList>
            <person name="Varghese N."/>
            <person name="Submissions Spin"/>
        </authorList>
    </citation>
    <scope>NUCLEOTIDE SEQUENCE [LARGE SCALE GENOMIC DNA]</scope>
    <source>
        <strain evidence="3">DSM 45431</strain>
    </source>
</reference>
<evidence type="ECO:0000313" key="3">
    <source>
        <dbReference type="Proteomes" id="UP000199413"/>
    </source>
</evidence>
<feature type="domain" description="Rv2525c-like glycoside hydrolase-like" evidence="1">
    <location>
        <begin position="17"/>
        <end position="177"/>
    </location>
</feature>
<dbReference type="Proteomes" id="UP000199413">
    <property type="component" value="Unassembled WGS sequence"/>
</dbReference>
<dbReference type="Pfam" id="PF08924">
    <property type="entry name" value="Rv2525c_GlyHyd-like"/>
    <property type="match status" value="1"/>
</dbReference>
<keyword evidence="3" id="KW-1185">Reference proteome</keyword>
<evidence type="ECO:0000313" key="2">
    <source>
        <dbReference type="EMBL" id="SCL20839.1"/>
    </source>
</evidence>